<sequence length="303" mass="32962">MYHGHLDELTTNRRILLVRKIVDELQQIFAGSNEELQCRIEQLEDEVYASASNVEQYFTTMGSRSTTLRAELLQSTAVTVTGEWEPRHAPGAELSMMSLTAVEEQGDARNEIPQQDFTQLQIQTQADQENQDEVELQEERSSFDSGQGSCSTPSGMTAAGCGSSRQCCCDGHMSPNGAQRCEGHDDEGQHQREPSTYDKHLQPPLQLQEHAVLPQCLFFGSVVQFQQTQVLLGFEGGLPQQTPLCQDRPQPEPTCQLLGPSRAPREVSGSAGLDSTRLETTEDAAGGGRAGASVQDGGVHGGS</sequence>
<evidence type="ECO:0000313" key="4">
    <source>
        <dbReference type="Proteomes" id="UP001054857"/>
    </source>
</evidence>
<comment type="caution">
    <text evidence="3">The sequence shown here is derived from an EMBL/GenBank/DDBJ whole genome shotgun (WGS) entry which is preliminary data.</text>
</comment>
<dbReference type="EMBL" id="BMAR01000012">
    <property type="protein sequence ID" value="GFR46155.1"/>
    <property type="molecule type" value="Genomic_DNA"/>
</dbReference>
<evidence type="ECO:0000313" key="3">
    <source>
        <dbReference type="EMBL" id="GFR46155.1"/>
    </source>
</evidence>
<dbReference type="Proteomes" id="UP001054857">
    <property type="component" value="Unassembled WGS sequence"/>
</dbReference>
<keyword evidence="4" id="KW-1185">Reference proteome</keyword>
<evidence type="ECO:0000256" key="2">
    <source>
        <dbReference type="SAM" id="MobiDB-lite"/>
    </source>
</evidence>
<feature type="region of interest" description="Disordered" evidence="2">
    <location>
        <begin position="125"/>
        <end position="155"/>
    </location>
</feature>
<evidence type="ECO:0000256" key="1">
    <source>
        <dbReference type="SAM" id="Coils"/>
    </source>
</evidence>
<feature type="coiled-coil region" evidence="1">
    <location>
        <begin position="26"/>
        <end position="53"/>
    </location>
</feature>
<feature type="region of interest" description="Disordered" evidence="2">
    <location>
        <begin position="242"/>
        <end position="303"/>
    </location>
</feature>
<feature type="non-terminal residue" evidence="3">
    <location>
        <position position="303"/>
    </location>
</feature>
<proteinExistence type="predicted"/>
<organism evidence="3 4">
    <name type="scientific">Astrephomene gubernaculifera</name>
    <dbReference type="NCBI Taxonomy" id="47775"/>
    <lineage>
        <taxon>Eukaryota</taxon>
        <taxon>Viridiplantae</taxon>
        <taxon>Chlorophyta</taxon>
        <taxon>core chlorophytes</taxon>
        <taxon>Chlorophyceae</taxon>
        <taxon>CS clade</taxon>
        <taxon>Chlamydomonadales</taxon>
        <taxon>Astrephomenaceae</taxon>
        <taxon>Astrephomene</taxon>
    </lineage>
</organism>
<reference evidence="3 4" key="1">
    <citation type="journal article" date="2021" name="Sci. Rep.">
        <title>Genome sequencing of the multicellular alga Astrephomene provides insights into convergent evolution of germ-soma differentiation.</title>
        <authorList>
            <person name="Yamashita S."/>
            <person name="Yamamoto K."/>
            <person name="Matsuzaki R."/>
            <person name="Suzuki S."/>
            <person name="Yamaguchi H."/>
            <person name="Hirooka S."/>
            <person name="Minakuchi Y."/>
            <person name="Miyagishima S."/>
            <person name="Kawachi M."/>
            <person name="Toyoda A."/>
            <person name="Nozaki H."/>
        </authorList>
    </citation>
    <scope>NUCLEOTIDE SEQUENCE [LARGE SCALE GENOMIC DNA]</scope>
    <source>
        <strain evidence="3 4">NIES-4017</strain>
    </source>
</reference>
<gene>
    <name evidence="3" type="ORF">Agub_g7682</name>
</gene>
<keyword evidence="1" id="KW-0175">Coiled coil</keyword>
<dbReference type="AlphaFoldDB" id="A0AAD3DQF0"/>
<accession>A0AAD3DQF0</accession>
<name>A0AAD3DQF0_9CHLO</name>
<feature type="compositionally biased region" description="Polar residues" evidence="2">
    <location>
        <begin position="143"/>
        <end position="155"/>
    </location>
</feature>
<protein>
    <submittedName>
        <fullName evidence="3">Uncharacterized protein</fullName>
    </submittedName>
</protein>